<name>A0A7R9M810_9ACAR</name>
<organism evidence="2">
    <name type="scientific">Oppiella nova</name>
    <dbReference type="NCBI Taxonomy" id="334625"/>
    <lineage>
        <taxon>Eukaryota</taxon>
        <taxon>Metazoa</taxon>
        <taxon>Ecdysozoa</taxon>
        <taxon>Arthropoda</taxon>
        <taxon>Chelicerata</taxon>
        <taxon>Arachnida</taxon>
        <taxon>Acari</taxon>
        <taxon>Acariformes</taxon>
        <taxon>Sarcoptiformes</taxon>
        <taxon>Oribatida</taxon>
        <taxon>Brachypylina</taxon>
        <taxon>Oppioidea</taxon>
        <taxon>Oppiidae</taxon>
        <taxon>Oppiella</taxon>
    </lineage>
</organism>
<evidence type="ECO:0000313" key="3">
    <source>
        <dbReference type="Proteomes" id="UP000728032"/>
    </source>
</evidence>
<dbReference type="Proteomes" id="UP000728032">
    <property type="component" value="Unassembled WGS sequence"/>
</dbReference>
<reference evidence="2" key="1">
    <citation type="submission" date="2020-11" db="EMBL/GenBank/DDBJ databases">
        <authorList>
            <person name="Tran Van P."/>
        </authorList>
    </citation>
    <scope>NUCLEOTIDE SEQUENCE</scope>
</reference>
<keyword evidence="3" id="KW-1185">Reference proteome</keyword>
<dbReference type="AlphaFoldDB" id="A0A7R9M810"/>
<dbReference type="EMBL" id="CAJPVJ010007605">
    <property type="protein sequence ID" value="CAG2171347.1"/>
    <property type="molecule type" value="Genomic_DNA"/>
</dbReference>
<keyword evidence="1" id="KW-0812">Transmembrane</keyword>
<keyword evidence="1" id="KW-1133">Transmembrane helix</keyword>
<sequence length="113" mass="12628">MEIFIAQFIENTLLIATQLLLTMFMAFVVFNNEQNGSYIEVYLLLFVTGLQGMALGLLTGWSSVCNATPMDNIRHIMAYRGNAPVYSEYCLIWTINQDSGGTALHNATILELL</sequence>
<accession>A0A7R9M810</accession>
<dbReference type="EMBL" id="OC922430">
    <property type="protein sequence ID" value="CAD7654160.1"/>
    <property type="molecule type" value="Genomic_DNA"/>
</dbReference>
<evidence type="ECO:0000256" key="1">
    <source>
        <dbReference type="SAM" id="Phobius"/>
    </source>
</evidence>
<gene>
    <name evidence="2" type="ORF">ONB1V03_LOCUS10810</name>
</gene>
<feature type="transmembrane region" description="Helical" evidence="1">
    <location>
        <begin position="12"/>
        <end position="30"/>
    </location>
</feature>
<evidence type="ECO:0000313" key="2">
    <source>
        <dbReference type="EMBL" id="CAD7654160.1"/>
    </source>
</evidence>
<proteinExistence type="predicted"/>
<keyword evidence="1" id="KW-0472">Membrane</keyword>
<protein>
    <submittedName>
        <fullName evidence="2">Uncharacterized protein</fullName>
    </submittedName>
</protein>
<feature type="transmembrane region" description="Helical" evidence="1">
    <location>
        <begin position="42"/>
        <end position="64"/>
    </location>
</feature>